<evidence type="ECO:0000313" key="17">
    <source>
        <dbReference type="Proteomes" id="UP000245535"/>
    </source>
</evidence>
<evidence type="ECO:0000313" key="16">
    <source>
        <dbReference type="EMBL" id="PWJ36059.1"/>
    </source>
</evidence>
<dbReference type="Pfam" id="PF00730">
    <property type="entry name" value="HhH-GPD"/>
    <property type="match status" value="1"/>
</dbReference>
<reference evidence="16 17" key="1">
    <citation type="submission" date="2018-03" db="EMBL/GenBank/DDBJ databases">
        <title>Genomic Encyclopedia of Archaeal and Bacterial Type Strains, Phase II (KMG-II): from individual species to whole genera.</title>
        <authorList>
            <person name="Goeker M."/>
        </authorList>
    </citation>
    <scope>NUCLEOTIDE SEQUENCE [LARGE SCALE GENOMIC DNA]</scope>
    <source>
        <strain evidence="16 17">DSM 28229</strain>
    </source>
</reference>
<dbReference type="Proteomes" id="UP000245535">
    <property type="component" value="Unassembled WGS sequence"/>
</dbReference>
<dbReference type="OrthoDB" id="9802365at2"/>
<evidence type="ECO:0000256" key="12">
    <source>
        <dbReference type="ARBA" id="ARBA00023204"/>
    </source>
</evidence>
<dbReference type="FunFam" id="1.10.340.30:FF:000002">
    <property type="entry name" value="Adenine DNA glycosylase"/>
    <property type="match status" value="1"/>
</dbReference>
<dbReference type="InterPro" id="IPR044298">
    <property type="entry name" value="MIG/MutY"/>
</dbReference>
<evidence type="ECO:0000256" key="2">
    <source>
        <dbReference type="ARBA" id="ARBA00002933"/>
    </source>
</evidence>
<proteinExistence type="inferred from homology"/>
<dbReference type="SMART" id="SM00478">
    <property type="entry name" value="ENDO3c"/>
    <property type="match status" value="1"/>
</dbReference>
<dbReference type="GO" id="GO:0006284">
    <property type="term" value="P:base-excision repair"/>
    <property type="evidence" value="ECO:0007669"/>
    <property type="project" value="UniProtKB-UniRule"/>
</dbReference>
<feature type="domain" description="HhH-GPD" evidence="15">
    <location>
        <begin position="36"/>
        <end position="187"/>
    </location>
</feature>
<protein>
    <recommendedName>
        <fullName evidence="5 14">Adenine DNA glycosylase</fullName>
        <ecNumber evidence="4 14">3.2.2.31</ecNumber>
    </recommendedName>
</protein>
<dbReference type="InterPro" id="IPR015797">
    <property type="entry name" value="NUDIX_hydrolase-like_dom_sf"/>
</dbReference>
<comment type="function">
    <text evidence="2">Adenine glycosylase active on G-A mispairs. MutY also corrects error-prone DNA synthesis past GO lesions which are due to the oxidatively damaged form of guanine: 7,8-dihydro-8-oxoguanine (8-oxo-dGTP).</text>
</comment>
<keyword evidence="12" id="KW-0234">DNA repair</keyword>
<dbReference type="GO" id="GO:0034039">
    <property type="term" value="F:8-oxo-7,8-dihydroguanine DNA N-glycosylase activity"/>
    <property type="evidence" value="ECO:0007669"/>
    <property type="project" value="TreeGrafter"/>
</dbReference>
<dbReference type="GO" id="GO:0046872">
    <property type="term" value="F:metal ion binding"/>
    <property type="evidence" value="ECO:0007669"/>
    <property type="project" value="UniProtKB-UniRule"/>
</dbReference>
<dbReference type="EC" id="3.2.2.31" evidence="4 14"/>
<dbReference type="GO" id="GO:0035485">
    <property type="term" value="F:adenine/guanine mispair binding"/>
    <property type="evidence" value="ECO:0007669"/>
    <property type="project" value="TreeGrafter"/>
</dbReference>
<dbReference type="InterPro" id="IPR003265">
    <property type="entry name" value="HhH-GPD_domain"/>
</dbReference>
<evidence type="ECO:0000256" key="8">
    <source>
        <dbReference type="ARBA" id="ARBA00022763"/>
    </source>
</evidence>
<evidence type="ECO:0000256" key="9">
    <source>
        <dbReference type="ARBA" id="ARBA00022801"/>
    </source>
</evidence>
<dbReference type="GO" id="GO:0051539">
    <property type="term" value="F:4 iron, 4 sulfur cluster binding"/>
    <property type="evidence" value="ECO:0007669"/>
    <property type="project" value="UniProtKB-UniRule"/>
</dbReference>
<dbReference type="InterPro" id="IPR029119">
    <property type="entry name" value="MutY_C"/>
</dbReference>
<dbReference type="AlphaFoldDB" id="A0A315ZNH4"/>
<dbReference type="Gene3D" id="3.90.79.10">
    <property type="entry name" value="Nucleoside Triphosphate Pyrophosphohydrolase"/>
    <property type="match status" value="1"/>
</dbReference>
<evidence type="ECO:0000256" key="5">
    <source>
        <dbReference type="ARBA" id="ARBA00022023"/>
    </source>
</evidence>
<keyword evidence="6" id="KW-0004">4Fe-4S</keyword>
<dbReference type="CDD" id="cd00056">
    <property type="entry name" value="ENDO3c"/>
    <property type="match status" value="1"/>
</dbReference>
<evidence type="ECO:0000256" key="3">
    <source>
        <dbReference type="ARBA" id="ARBA00008343"/>
    </source>
</evidence>
<keyword evidence="8 14" id="KW-0227">DNA damage</keyword>
<evidence type="ECO:0000256" key="7">
    <source>
        <dbReference type="ARBA" id="ARBA00022723"/>
    </source>
</evidence>
<organism evidence="16 17">
    <name type="scientific">Sediminitomix flava</name>
    <dbReference type="NCBI Taxonomy" id="379075"/>
    <lineage>
        <taxon>Bacteria</taxon>
        <taxon>Pseudomonadati</taxon>
        <taxon>Bacteroidota</taxon>
        <taxon>Cytophagia</taxon>
        <taxon>Cytophagales</taxon>
        <taxon>Flammeovirgaceae</taxon>
        <taxon>Sediminitomix</taxon>
    </lineage>
</organism>
<comment type="caution">
    <text evidence="16">The sequence shown here is derived from an EMBL/GenBank/DDBJ whole genome shotgun (WGS) entry which is preliminary data.</text>
</comment>
<dbReference type="EMBL" id="QGDO01000009">
    <property type="protein sequence ID" value="PWJ36059.1"/>
    <property type="molecule type" value="Genomic_DNA"/>
</dbReference>
<evidence type="ECO:0000256" key="1">
    <source>
        <dbReference type="ARBA" id="ARBA00000843"/>
    </source>
</evidence>
<comment type="similarity">
    <text evidence="3 14">Belongs to the Nth/MutY family.</text>
</comment>
<dbReference type="GO" id="GO:0006298">
    <property type="term" value="P:mismatch repair"/>
    <property type="evidence" value="ECO:0007669"/>
    <property type="project" value="TreeGrafter"/>
</dbReference>
<dbReference type="SUPFAM" id="SSF55811">
    <property type="entry name" value="Nudix"/>
    <property type="match status" value="1"/>
</dbReference>
<evidence type="ECO:0000259" key="15">
    <source>
        <dbReference type="SMART" id="SM00478"/>
    </source>
</evidence>
<comment type="catalytic activity">
    <reaction evidence="1 14">
        <text>Hydrolyzes free adenine bases from 7,8-dihydro-8-oxoguanine:adenine mismatched double-stranded DNA, leaving an apurinic site.</text>
        <dbReference type="EC" id="3.2.2.31"/>
    </reaction>
</comment>
<keyword evidence="11" id="KW-0411">Iron-sulfur</keyword>
<evidence type="ECO:0000256" key="14">
    <source>
        <dbReference type="RuleBase" id="RU365096"/>
    </source>
</evidence>
<dbReference type="InterPro" id="IPR011257">
    <property type="entry name" value="DNA_glycosylase"/>
</dbReference>
<dbReference type="CDD" id="cd03431">
    <property type="entry name" value="NUDIX_DNA_Glycosylase_C-MutY"/>
    <property type="match status" value="1"/>
</dbReference>
<keyword evidence="17" id="KW-1185">Reference proteome</keyword>
<keyword evidence="7" id="KW-0479">Metal-binding</keyword>
<keyword evidence="10 14" id="KW-0408">Iron</keyword>
<dbReference type="InterPro" id="IPR005760">
    <property type="entry name" value="A/G_AdeGlyc_MutY"/>
</dbReference>
<dbReference type="Gene3D" id="1.10.340.30">
    <property type="entry name" value="Hypothetical protein, domain 2"/>
    <property type="match status" value="1"/>
</dbReference>
<dbReference type="NCBIfam" id="TIGR01084">
    <property type="entry name" value="mutY"/>
    <property type="match status" value="1"/>
</dbReference>
<sequence>MSDFSNKLIEWYELNKRDLPWRNTKDPYKIWLSEIILQQTRVQQGLPYYLAFEEAFPTIQNFANATEEEVLRLWQGLGYYSRARNMHFTAKHISENLSSEFPTNFKDLLKLKGVGNYTAAAIASFAFGEKVATVDGNVYRVLSRIFGIDSPINSTNGIKEFAEVANTLISDTQPDTFNQALMEFGAIHCTPKSPNCLHCPFVQECEARKQNRVGELPVKLKKTKVTDRYFHYLVIEENEKYWIKERKGKGIWQGLYDFPLLESDHKELNLENIDQLTEDLELKTFLQENAPSQISEMYKHILSHQRLHIHFYHYKVDIEKSVSLFSEKDEYSLMDLDNIEKQPKPIIIHNYLNTYFY</sequence>
<dbReference type="Pfam" id="PF00633">
    <property type="entry name" value="HHH"/>
    <property type="match status" value="1"/>
</dbReference>
<dbReference type="PANTHER" id="PTHR42944">
    <property type="entry name" value="ADENINE DNA GLYCOSYLASE"/>
    <property type="match status" value="1"/>
</dbReference>
<dbReference type="SUPFAM" id="SSF48150">
    <property type="entry name" value="DNA-glycosylase"/>
    <property type="match status" value="1"/>
</dbReference>
<accession>A0A315ZNH4</accession>
<dbReference type="GO" id="GO:0032357">
    <property type="term" value="F:oxidized purine DNA binding"/>
    <property type="evidence" value="ECO:0007669"/>
    <property type="project" value="TreeGrafter"/>
</dbReference>
<evidence type="ECO:0000256" key="6">
    <source>
        <dbReference type="ARBA" id="ARBA00022485"/>
    </source>
</evidence>
<keyword evidence="13 14" id="KW-0326">Glycosidase</keyword>
<keyword evidence="9" id="KW-0378">Hydrolase</keyword>
<comment type="cofactor">
    <cofactor evidence="14">
        <name>[4Fe-4S] cluster</name>
        <dbReference type="ChEBI" id="CHEBI:49883"/>
    </cofactor>
    <text evidence="14">Binds 1 [4Fe-4S] cluster.</text>
</comment>
<evidence type="ECO:0000256" key="4">
    <source>
        <dbReference type="ARBA" id="ARBA00012045"/>
    </source>
</evidence>
<dbReference type="Pfam" id="PF14815">
    <property type="entry name" value="NUDIX_4"/>
    <property type="match status" value="1"/>
</dbReference>
<evidence type="ECO:0000256" key="11">
    <source>
        <dbReference type="ARBA" id="ARBA00023014"/>
    </source>
</evidence>
<dbReference type="GO" id="GO:0000701">
    <property type="term" value="F:purine-specific mismatch base pair DNA N-glycosylase activity"/>
    <property type="evidence" value="ECO:0007669"/>
    <property type="project" value="UniProtKB-EC"/>
</dbReference>
<gene>
    <name evidence="16" type="ORF">BC781_10974</name>
</gene>
<dbReference type="RefSeq" id="WP_109622449.1">
    <property type="nucleotide sequence ID" value="NZ_QGDO01000009.1"/>
</dbReference>
<evidence type="ECO:0000256" key="10">
    <source>
        <dbReference type="ARBA" id="ARBA00023004"/>
    </source>
</evidence>
<dbReference type="InterPro" id="IPR000445">
    <property type="entry name" value="HhH_motif"/>
</dbReference>
<dbReference type="InterPro" id="IPR023170">
    <property type="entry name" value="HhH_base_excis_C"/>
</dbReference>
<dbReference type="PANTHER" id="PTHR42944:SF1">
    <property type="entry name" value="ADENINE DNA GLYCOSYLASE"/>
    <property type="match status" value="1"/>
</dbReference>
<dbReference type="Gene3D" id="1.10.1670.10">
    <property type="entry name" value="Helix-hairpin-Helix base-excision DNA repair enzymes (C-terminal)"/>
    <property type="match status" value="1"/>
</dbReference>
<name>A0A315ZNH4_SEDFL</name>
<evidence type="ECO:0000256" key="13">
    <source>
        <dbReference type="ARBA" id="ARBA00023295"/>
    </source>
</evidence>